<proteinExistence type="predicted"/>
<reference evidence="5" key="1">
    <citation type="submission" date="2015-04" db="EMBL/GenBank/DDBJ databases">
        <title>The genome sequence of the plant pathogenic Rhizarian Plasmodiophora brassicae reveals insights in its biotrophic life cycle and the origin of chitin synthesis.</title>
        <authorList>
            <person name="Schwelm A."/>
            <person name="Fogelqvist J."/>
            <person name="Knaust A."/>
            <person name="Julke S."/>
            <person name="Lilja T."/>
            <person name="Dhandapani V."/>
            <person name="Bonilla-Rosso G."/>
            <person name="Karlsson M."/>
            <person name="Shevchenko A."/>
            <person name="Choi S.R."/>
            <person name="Kim H.G."/>
            <person name="Park J.Y."/>
            <person name="Lim Y.P."/>
            <person name="Ludwig-Muller J."/>
            <person name="Dixelius C."/>
        </authorList>
    </citation>
    <scope>NUCLEOTIDE SEQUENCE</scope>
    <source>
        <tissue evidence="5">Potato root galls</tissue>
    </source>
</reference>
<dbReference type="FunFam" id="2.60.40.790:FF:000001">
    <property type="entry name" value="Nuclear migration protein nudC"/>
    <property type="match status" value="1"/>
</dbReference>
<evidence type="ECO:0000259" key="4">
    <source>
        <dbReference type="PROSITE" id="PS51203"/>
    </source>
</evidence>
<accession>A0A0H5R6R0</accession>
<dbReference type="PROSITE" id="PS51203">
    <property type="entry name" value="CS"/>
    <property type="match status" value="1"/>
</dbReference>
<evidence type="ECO:0000256" key="2">
    <source>
        <dbReference type="ARBA" id="ARBA00022490"/>
    </source>
</evidence>
<feature type="domain" description="CS" evidence="4">
    <location>
        <begin position="125"/>
        <end position="217"/>
    </location>
</feature>
<dbReference type="GO" id="GO:0051082">
    <property type="term" value="F:unfolded protein binding"/>
    <property type="evidence" value="ECO:0007669"/>
    <property type="project" value="TreeGrafter"/>
</dbReference>
<dbReference type="EMBL" id="HACM01009363">
    <property type="protein sequence ID" value="CRZ09805.1"/>
    <property type="molecule type" value="Transcribed_RNA"/>
</dbReference>
<dbReference type="GO" id="GO:0005737">
    <property type="term" value="C:cytoplasm"/>
    <property type="evidence" value="ECO:0007669"/>
    <property type="project" value="UniProtKB-SubCell"/>
</dbReference>
<dbReference type="InterPro" id="IPR037898">
    <property type="entry name" value="NudC_fam"/>
</dbReference>
<dbReference type="Pfam" id="PF04969">
    <property type="entry name" value="CS"/>
    <property type="match status" value="1"/>
</dbReference>
<dbReference type="PANTHER" id="PTHR12356">
    <property type="entry name" value="NUCLEAR MOVEMENT PROTEIN NUDC"/>
    <property type="match status" value="1"/>
</dbReference>
<evidence type="ECO:0000256" key="1">
    <source>
        <dbReference type="ARBA" id="ARBA00004496"/>
    </source>
</evidence>
<protein>
    <recommendedName>
        <fullName evidence="4">CS domain-containing protein</fullName>
    </recommendedName>
</protein>
<feature type="region of interest" description="Disordered" evidence="3">
    <location>
        <begin position="66"/>
        <end position="129"/>
    </location>
</feature>
<dbReference type="InterPro" id="IPR007052">
    <property type="entry name" value="CS_dom"/>
</dbReference>
<dbReference type="GO" id="GO:0006457">
    <property type="term" value="P:protein folding"/>
    <property type="evidence" value="ECO:0007669"/>
    <property type="project" value="TreeGrafter"/>
</dbReference>
<evidence type="ECO:0000256" key="3">
    <source>
        <dbReference type="SAM" id="MobiDB-lite"/>
    </source>
</evidence>
<organism evidence="5">
    <name type="scientific">Spongospora subterranea</name>
    <dbReference type="NCBI Taxonomy" id="70186"/>
    <lineage>
        <taxon>Eukaryota</taxon>
        <taxon>Sar</taxon>
        <taxon>Rhizaria</taxon>
        <taxon>Endomyxa</taxon>
        <taxon>Phytomyxea</taxon>
        <taxon>Plasmodiophorida</taxon>
        <taxon>Plasmodiophoridae</taxon>
        <taxon>Spongospora</taxon>
    </lineage>
</organism>
<dbReference type="PANTHER" id="PTHR12356:SF3">
    <property type="entry name" value="NUCLEAR MIGRATION PROTEIN NUDC"/>
    <property type="match status" value="1"/>
</dbReference>
<comment type="subcellular location">
    <subcellularLocation>
        <location evidence="1">Cytoplasm</location>
    </subcellularLocation>
</comment>
<dbReference type="AlphaFoldDB" id="A0A0H5R6R0"/>
<dbReference type="Gene3D" id="2.60.40.790">
    <property type="match status" value="1"/>
</dbReference>
<evidence type="ECO:0000313" key="5">
    <source>
        <dbReference type="EMBL" id="CRZ09805.1"/>
    </source>
</evidence>
<dbReference type="CDD" id="cd06467">
    <property type="entry name" value="p23_NUDC_like"/>
    <property type="match status" value="1"/>
</dbReference>
<feature type="non-terminal residue" evidence="5">
    <location>
        <position position="1"/>
    </location>
</feature>
<keyword evidence="2" id="KW-0963">Cytoplasm</keyword>
<name>A0A0H5R6R0_9EUKA</name>
<sequence>FFFRRLLTMNALASAYQHVSGMGGDQSAFLDAVFKYMAEHHPNYMASGSATLNIQKIAKKWIDHAEKNKSKPEQSKPAVQVAHQSVAAPAKITPKVEDVTDRMEDEESTPADEEKRGPPPVGNGGSTDKYTWTQTLQEVNISIPLPAGTTSKMVDVNITATRMKFGIKGSPSSLDGEFPNRIQADDSTWTIETEGNNKVLNIYLPKIDRMSWWDCILKGEPKIDTKAIVPENSKLSDLDGETRQTVEKMMFDQRQKAMGLPTSQEQQQNDMLSKFMAQHPEMDFSQLKK</sequence>
<dbReference type="SUPFAM" id="SSF49764">
    <property type="entry name" value="HSP20-like chaperones"/>
    <property type="match status" value="1"/>
</dbReference>
<dbReference type="InterPro" id="IPR008978">
    <property type="entry name" value="HSP20-like_chaperone"/>
</dbReference>